<reference evidence="1 2" key="1">
    <citation type="journal article" date="2004" name="Int. J. Syst. Evol. Microbiol.">
        <title>Kaistella koreensis gen. nov., sp. nov., a novel member of the Chryseobacterium-Bergeyella-Riemerella branch.</title>
        <authorList>
            <person name="Kim M.K."/>
            <person name="Im W.T."/>
            <person name="Shin Y.K."/>
            <person name="Lim J.H."/>
            <person name="Kim S.H."/>
            <person name="Lee B.C."/>
            <person name="Park M.Y."/>
            <person name="Lee K.Y."/>
            <person name="Lee S.T."/>
        </authorList>
    </citation>
    <scope>NUCLEOTIDE SEQUENCE [LARGE SCALE GENOMIC DNA]</scope>
    <source>
        <strain evidence="1 2">CCUG 49689</strain>
    </source>
</reference>
<dbReference type="PATRIC" id="fig|1304281.5.peg.2852"/>
<keyword evidence="2" id="KW-1185">Reference proteome</keyword>
<comment type="caution">
    <text evidence="1">The sequence shown here is derived from an EMBL/GenBank/DDBJ whole genome shotgun (WGS) entry which is preliminary data.</text>
</comment>
<evidence type="ECO:0000313" key="1">
    <source>
        <dbReference type="EMBL" id="KMQ70283.1"/>
    </source>
</evidence>
<proteinExistence type="predicted"/>
<dbReference type="EMBL" id="LFNG01000023">
    <property type="protein sequence ID" value="KMQ70283.1"/>
    <property type="molecule type" value="Genomic_DNA"/>
</dbReference>
<gene>
    <name evidence="1" type="ORF">ACM44_13210</name>
</gene>
<dbReference type="AlphaFoldDB" id="A0A0J7IVG3"/>
<protein>
    <submittedName>
        <fullName evidence="1">Uncharacterized protein</fullName>
    </submittedName>
</protein>
<sequence length="196" mass="22695">MNITRSKNLNNQNNLKIMETIKTFIQNFLQAEVIASEASVKPNLEDYNQKLEIMNSFCVPELHNKFGMIPLTEPDSDEFYERWAKAKPRNPRDVYKISHYEEKNYGDVYVAYVSGKNPSGMFSLYGECVFVATINGALKIVKNYTFGDDMLIKKKFETPQGLADISFETLQTPISIERYLKPEDDDDSMEHYEMDI</sequence>
<evidence type="ECO:0000313" key="2">
    <source>
        <dbReference type="Proteomes" id="UP000035900"/>
    </source>
</evidence>
<organism evidence="1 2">
    <name type="scientific">Chryseobacterium koreense CCUG 49689</name>
    <dbReference type="NCBI Taxonomy" id="1304281"/>
    <lineage>
        <taxon>Bacteria</taxon>
        <taxon>Pseudomonadati</taxon>
        <taxon>Bacteroidota</taxon>
        <taxon>Flavobacteriia</taxon>
        <taxon>Flavobacteriales</taxon>
        <taxon>Weeksellaceae</taxon>
        <taxon>Chryseobacterium group</taxon>
        <taxon>Chryseobacterium</taxon>
    </lineage>
</organism>
<name>A0A0J7IVG3_9FLAO</name>
<accession>A0A0J7IVG3</accession>
<dbReference type="STRING" id="1304281.ACM44_13210"/>
<dbReference type="Proteomes" id="UP000035900">
    <property type="component" value="Unassembled WGS sequence"/>
</dbReference>